<proteinExistence type="predicted"/>
<dbReference type="Pfam" id="PF00582">
    <property type="entry name" value="Usp"/>
    <property type="match status" value="1"/>
</dbReference>
<dbReference type="CDD" id="cd00293">
    <property type="entry name" value="USP-like"/>
    <property type="match status" value="1"/>
</dbReference>
<accession>A0ABR6EQR1</accession>
<evidence type="ECO:0000259" key="1">
    <source>
        <dbReference type="Pfam" id="PF00582"/>
    </source>
</evidence>
<dbReference type="RefSeq" id="WP_182952803.1">
    <property type="nucleotide sequence ID" value="NZ_WNXC01000001.1"/>
</dbReference>
<dbReference type="Gene3D" id="3.40.50.12370">
    <property type="match status" value="1"/>
</dbReference>
<keyword evidence="3" id="KW-1185">Reference proteome</keyword>
<sequence>MKTVLILTDLSKNALNAAEAGLILAMQNQVNLLLFHSCVNLPMAASYPGLSWINEEHNWLDESEKQLKSLAKHLQRFGERMYPHEALPTIHCEVGQGDLRTNIAAMVSKKQVELVVMGGRSGSPIECPKPMLIVAQKKPMRKLDKLTFATNFNEEDLSAIQLLLKYSEYCNFQLDIVHVKPDGDQEQSSNEPIASFIKELSEEQHPVVRFTEVGGKDLIPRLYAHCKETETDVLALTYEEDSSFVRLLKEGLVNKSISNQQLPLLILPKR</sequence>
<dbReference type="EMBL" id="WNXC01000001">
    <property type="protein sequence ID" value="MBB2147532.1"/>
    <property type="molecule type" value="Genomic_DNA"/>
</dbReference>
<comment type="caution">
    <text evidence="2">The sequence shown here is derived from an EMBL/GenBank/DDBJ whole genome shotgun (WGS) entry which is preliminary data.</text>
</comment>
<evidence type="ECO:0000313" key="2">
    <source>
        <dbReference type="EMBL" id="MBB2147532.1"/>
    </source>
</evidence>
<protein>
    <recommendedName>
        <fullName evidence="1">UspA domain-containing protein</fullName>
    </recommendedName>
</protein>
<gene>
    <name evidence="2" type="ORF">GM920_01280</name>
</gene>
<evidence type="ECO:0000313" key="3">
    <source>
        <dbReference type="Proteomes" id="UP000636110"/>
    </source>
</evidence>
<dbReference type="InterPro" id="IPR006016">
    <property type="entry name" value="UspA"/>
</dbReference>
<reference evidence="2 3" key="1">
    <citation type="submission" date="2019-11" db="EMBL/GenBank/DDBJ databases">
        <title>Description of Pedobacter sp. LMG 31462T.</title>
        <authorList>
            <person name="Carlier A."/>
            <person name="Qi S."/>
            <person name="Vandamme P."/>
        </authorList>
    </citation>
    <scope>NUCLEOTIDE SEQUENCE [LARGE SCALE GENOMIC DNA]</scope>
    <source>
        <strain evidence="2 3">LMG 31462</strain>
    </source>
</reference>
<feature type="domain" description="UspA" evidence="1">
    <location>
        <begin position="1"/>
        <end position="121"/>
    </location>
</feature>
<name>A0ABR6EQR1_9SPHI</name>
<dbReference type="SUPFAM" id="SSF52402">
    <property type="entry name" value="Adenine nucleotide alpha hydrolases-like"/>
    <property type="match status" value="2"/>
</dbReference>
<organism evidence="2 3">
    <name type="scientific">Pedobacter gandavensis</name>
    <dbReference type="NCBI Taxonomy" id="2679963"/>
    <lineage>
        <taxon>Bacteria</taxon>
        <taxon>Pseudomonadati</taxon>
        <taxon>Bacteroidota</taxon>
        <taxon>Sphingobacteriia</taxon>
        <taxon>Sphingobacteriales</taxon>
        <taxon>Sphingobacteriaceae</taxon>
        <taxon>Pedobacter</taxon>
    </lineage>
</organism>
<dbReference type="Proteomes" id="UP000636110">
    <property type="component" value="Unassembled WGS sequence"/>
</dbReference>